<dbReference type="RefSeq" id="WP_130603931.1">
    <property type="nucleotide sequence ID" value="NZ_CP034759.1"/>
</dbReference>
<dbReference type="EMBL" id="CP034759">
    <property type="protein sequence ID" value="QBG37265.1"/>
    <property type="molecule type" value="Genomic_DNA"/>
</dbReference>
<keyword evidence="3" id="KW-1185">Reference proteome</keyword>
<keyword evidence="1" id="KW-0812">Transmembrane</keyword>
<evidence type="ECO:0000313" key="2">
    <source>
        <dbReference type="EMBL" id="QBG37265.1"/>
    </source>
</evidence>
<name>A0A4P6PC01_9GAMM</name>
<proteinExistence type="predicted"/>
<protein>
    <recommendedName>
        <fullName evidence="4">VCBS repeat-containing protein</fullName>
    </recommendedName>
</protein>
<accession>A0A4P6PC01</accession>
<evidence type="ECO:0000313" key="3">
    <source>
        <dbReference type="Proteomes" id="UP000290244"/>
    </source>
</evidence>
<evidence type="ECO:0008006" key="4">
    <source>
        <dbReference type="Google" id="ProtNLM"/>
    </source>
</evidence>
<organism evidence="2 3">
    <name type="scientific">Litorilituus sediminis</name>
    <dbReference type="NCBI Taxonomy" id="718192"/>
    <lineage>
        <taxon>Bacteria</taxon>
        <taxon>Pseudomonadati</taxon>
        <taxon>Pseudomonadota</taxon>
        <taxon>Gammaproteobacteria</taxon>
        <taxon>Alteromonadales</taxon>
        <taxon>Colwelliaceae</taxon>
        <taxon>Litorilituus</taxon>
    </lineage>
</organism>
<feature type="transmembrane region" description="Helical" evidence="1">
    <location>
        <begin position="12"/>
        <end position="37"/>
    </location>
</feature>
<dbReference type="AlphaFoldDB" id="A0A4P6PC01"/>
<gene>
    <name evidence="2" type="ORF">EMK97_16745</name>
</gene>
<reference evidence="2 3" key="1">
    <citation type="submission" date="2018-12" db="EMBL/GenBank/DDBJ databases">
        <title>Complete genome of Litorilituus sediminis.</title>
        <authorList>
            <person name="Liu A."/>
            <person name="Rong J."/>
        </authorList>
    </citation>
    <scope>NUCLEOTIDE SEQUENCE [LARGE SCALE GENOMIC DNA]</scope>
    <source>
        <strain evidence="2 3">JCM 17549</strain>
    </source>
</reference>
<keyword evidence="1" id="KW-1133">Transmembrane helix</keyword>
<keyword evidence="1" id="KW-0472">Membrane</keyword>
<evidence type="ECO:0000256" key="1">
    <source>
        <dbReference type="SAM" id="Phobius"/>
    </source>
</evidence>
<dbReference type="KEGG" id="lsd:EMK97_16745"/>
<sequence length="255" mass="29545">MLIKNLKVYRQLYLALYGLTFCFYSSILCFFSIASYAEENVSPLIVKEIYEKDKSLCSSVIYSIKKTAAKNYQKLNTAQKEAMTLSYLTTHGVKNVLSIGKETILWSKKSVKFESLDGDEIREDEFIYADINNDGKSEFVVKLPDLTDVSDGFGWWVYPRFNPYIQEALSLLDAKQSVGFSYRDNNINISYSDTYQPVARNFHFEFITLNNHVYVLLMLHYGYSSVSQENVILADLNEKYQIKNQICHYELSLQK</sequence>
<dbReference type="Proteomes" id="UP000290244">
    <property type="component" value="Chromosome"/>
</dbReference>